<sequence>MHSATIAVFSILLAVLCFEAHALRQDVRLRMQCSSTTCRSLRTKWSSSKTRVDYKAYSECLDKCINKAVSKEKKSSRVKSRSSSRAASRKSSRASSRAASRKSSRASSRAASRKSSRQH</sequence>
<protein>
    <submittedName>
        <fullName evidence="3">Uncharacterized protein</fullName>
    </submittedName>
</protein>
<feature type="signal peptide" evidence="2">
    <location>
        <begin position="1"/>
        <end position="22"/>
    </location>
</feature>
<feature type="region of interest" description="Disordered" evidence="1">
    <location>
        <begin position="69"/>
        <end position="119"/>
    </location>
</feature>
<evidence type="ECO:0000256" key="1">
    <source>
        <dbReference type="SAM" id="MobiDB-lite"/>
    </source>
</evidence>
<keyword evidence="2" id="KW-0732">Signal</keyword>
<proteinExistence type="predicted"/>
<evidence type="ECO:0000313" key="3">
    <source>
        <dbReference type="EMBL" id="KFD62630.1"/>
    </source>
</evidence>
<gene>
    <name evidence="3" type="ORF">M514_25198</name>
</gene>
<evidence type="ECO:0000256" key="2">
    <source>
        <dbReference type="SAM" id="SignalP"/>
    </source>
</evidence>
<name>A0A085MZI4_9BILA</name>
<feature type="compositionally biased region" description="Basic residues" evidence="1">
    <location>
        <begin position="76"/>
        <end position="92"/>
    </location>
</feature>
<dbReference type="EMBL" id="KL367591">
    <property type="protein sequence ID" value="KFD62630.1"/>
    <property type="molecule type" value="Genomic_DNA"/>
</dbReference>
<dbReference type="Proteomes" id="UP000030758">
    <property type="component" value="Unassembled WGS sequence"/>
</dbReference>
<organism evidence="3">
    <name type="scientific">Trichuris suis</name>
    <name type="common">pig whipworm</name>
    <dbReference type="NCBI Taxonomy" id="68888"/>
    <lineage>
        <taxon>Eukaryota</taxon>
        <taxon>Metazoa</taxon>
        <taxon>Ecdysozoa</taxon>
        <taxon>Nematoda</taxon>
        <taxon>Enoplea</taxon>
        <taxon>Dorylaimia</taxon>
        <taxon>Trichinellida</taxon>
        <taxon>Trichuridae</taxon>
        <taxon>Trichuris</taxon>
    </lineage>
</organism>
<accession>A0A085MZI4</accession>
<feature type="chain" id="PRO_5001795583" evidence="2">
    <location>
        <begin position="23"/>
        <end position="119"/>
    </location>
</feature>
<reference evidence="3" key="1">
    <citation type="journal article" date="2014" name="Nat. Genet.">
        <title>Genome and transcriptome of the porcine whipworm Trichuris suis.</title>
        <authorList>
            <person name="Jex A.R."/>
            <person name="Nejsum P."/>
            <person name="Schwarz E.M."/>
            <person name="Hu L."/>
            <person name="Young N.D."/>
            <person name="Hall R.S."/>
            <person name="Korhonen P.K."/>
            <person name="Liao S."/>
            <person name="Thamsborg S."/>
            <person name="Xia J."/>
            <person name="Xu P."/>
            <person name="Wang S."/>
            <person name="Scheerlinck J.P."/>
            <person name="Hofmann A."/>
            <person name="Sternberg P.W."/>
            <person name="Wang J."/>
            <person name="Gasser R.B."/>
        </authorList>
    </citation>
    <scope>NUCLEOTIDE SEQUENCE [LARGE SCALE GENOMIC DNA]</scope>
    <source>
        <strain evidence="3">DCEP-RM93F</strain>
    </source>
</reference>
<dbReference type="AlphaFoldDB" id="A0A085MZI4"/>